<accession>A0A4R7EPA0</accession>
<keyword evidence="4" id="KW-0378">Hydrolase</keyword>
<sequence>MICCKDNGLKSFKYKFSAVLPTFLIFIKILVMNISIITFLTIAVTGIITYKGLSDYHFFSKYNFDISAIKKGEKYRMITSGFLHVDWMHFIFNMLTLYFFADIIVYSYGVVYFVIVYLLSMLGGNLLTFQFYKNQSNYRAVGASGAIMGILYASIILNPNMSLYLLFIPIPIPAYLVAIGYLFYSIYGINKSDDNIGHTAHLGGAVAGLILIVLREPTLFIQEKFLVAVLLLPVLFLFYMERKKRK</sequence>
<evidence type="ECO:0000256" key="1">
    <source>
        <dbReference type="ARBA" id="ARBA00004141"/>
    </source>
</evidence>
<evidence type="ECO:0000259" key="8">
    <source>
        <dbReference type="Pfam" id="PF01694"/>
    </source>
</evidence>
<feature type="transmembrane region" description="Helical" evidence="7">
    <location>
        <begin position="106"/>
        <end position="128"/>
    </location>
</feature>
<dbReference type="Pfam" id="PF01694">
    <property type="entry name" value="Rhomboid"/>
    <property type="match status" value="1"/>
</dbReference>
<reference evidence="9 10" key="1">
    <citation type="submission" date="2019-03" db="EMBL/GenBank/DDBJ databases">
        <title>Genomic Encyclopedia of Archaeal and Bacterial Type Strains, Phase II (KMG-II): from individual species to whole genera.</title>
        <authorList>
            <person name="Goeker M."/>
        </authorList>
    </citation>
    <scope>NUCLEOTIDE SEQUENCE [LARGE SCALE GENOMIC DNA]</scope>
    <source>
        <strain evidence="9 10">DSM 28213</strain>
    </source>
</reference>
<evidence type="ECO:0000256" key="3">
    <source>
        <dbReference type="ARBA" id="ARBA00022692"/>
    </source>
</evidence>
<keyword evidence="10" id="KW-1185">Reference proteome</keyword>
<dbReference type="Proteomes" id="UP000295215">
    <property type="component" value="Unassembled WGS sequence"/>
</dbReference>
<feature type="transmembrane region" description="Helical" evidence="7">
    <location>
        <begin position="163"/>
        <end position="184"/>
    </location>
</feature>
<keyword evidence="9" id="KW-0645">Protease</keyword>
<keyword evidence="3 7" id="KW-0812">Transmembrane</keyword>
<organism evidence="9 10">
    <name type="scientific">Myroides indicus</name>
    <dbReference type="NCBI Taxonomy" id="1323422"/>
    <lineage>
        <taxon>Bacteria</taxon>
        <taxon>Pseudomonadati</taxon>
        <taxon>Bacteroidota</taxon>
        <taxon>Flavobacteriia</taxon>
        <taxon>Flavobacteriales</taxon>
        <taxon>Flavobacteriaceae</taxon>
        <taxon>Myroides</taxon>
    </lineage>
</organism>
<evidence type="ECO:0000256" key="4">
    <source>
        <dbReference type="ARBA" id="ARBA00022801"/>
    </source>
</evidence>
<evidence type="ECO:0000256" key="7">
    <source>
        <dbReference type="SAM" id="Phobius"/>
    </source>
</evidence>
<evidence type="ECO:0000256" key="2">
    <source>
        <dbReference type="ARBA" id="ARBA00009045"/>
    </source>
</evidence>
<comment type="subcellular location">
    <subcellularLocation>
        <location evidence="1">Membrane</location>
        <topology evidence="1">Multi-pass membrane protein</topology>
    </subcellularLocation>
</comment>
<feature type="transmembrane region" description="Helical" evidence="7">
    <location>
        <begin position="220"/>
        <end position="240"/>
    </location>
</feature>
<dbReference type="GO" id="GO:0016020">
    <property type="term" value="C:membrane"/>
    <property type="evidence" value="ECO:0007669"/>
    <property type="project" value="UniProtKB-SubCell"/>
</dbReference>
<dbReference type="PANTHER" id="PTHR43731:SF14">
    <property type="entry name" value="PRESENILIN-ASSOCIATED RHOMBOID-LIKE PROTEIN, MITOCHONDRIAL"/>
    <property type="match status" value="1"/>
</dbReference>
<name>A0A4R7EPA0_9FLAO</name>
<dbReference type="InterPro" id="IPR035952">
    <property type="entry name" value="Rhomboid-like_sf"/>
</dbReference>
<dbReference type="EMBL" id="SOAG01000028">
    <property type="protein sequence ID" value="TDS53342.1"/>
    <property type="molecule type" value="Genomic_DNA"/>
</dbReference>
<evidence type="ECO:0000256" key="6">
    <source>
        <dbReference type="ARBA" id="ARBA00023136"/>
    </source>
</evidence>
<dbReference type="GO" id="GO:0004252">
    <property type="term" value="F:serine-type endopeptidase activity"/>
    <property type="evidence" value="ECO:0007669"/>
    <property type="project" value="InterPro"/>
</dbReference>
<dbReference type="Gene3D" id="1.20.1540.10">
    <property type="entry name" value="Rhomboid-like"/>
    <property type="match status" value="1"/>
</dbReference>
<dbReference type="AlphaFoldDB" id="A0A4R7EPA0"/>
<gene>
    <name evidence="9" type="ORF">C8P70_12837</name>
</gene>
<evidence type="ECO:0000313" key="9">
    <source>
        <dbReference type="EMBL" id="TDS53342.1"/>
    </source>
</evidence>
<feature type="transmembrane region" description="Helical" evidence="7">
    <location>
        <begin position="140"/>
        <end position="157"/>
    </location>
</feature>
<comment type="caution">
    <text evidence="9">The sequence shown here is derived from an EMBL/GenBank/DDBJ whole genome shotgun (WGS) entry which is preliminary data.</text>
</comment>
<feature type="domain" description="Peptidase S54 rhomboid" evidence="8">
    <location>
        <begin position="72"/>
        <end position="214"/>
    </location>
</feature>
<proteinExistence type="inferred from homology"/>
<comment type="similarity">
    <text evidence="2">Belongs to the peptidase S54 family.</text>
</comment>
<feature type="transmembrane region" description="Helical" evidence="7">
    <location>
        <begin position="196"/>
        <end position="214"/>
    </location>
</feature>
<protein>
    <submittedName>
        <fullName evidence="9">Membrane associated rhomboid family serine protease</fullName>
    </submittedName>
</protein>
<dbReference type="InterPro" id="IPR022764">
    <property type="entry name" value="Peptidase_S54_rhomboid_dom"/>
</dbReference>
<keyword evidence="6 7" id="KW-0472">Membrane</keyword>
<dbReference type="SUPFAM" id="SSF144091">
    <property type="entry name" value="Rhomboid-like"/>
    <property type="match status" value="1"/>
</dbReference>
<dbReference type="PANTHER" id="PTHR43731">
    <property type="entry name" value="RHOMBOID PROTEASE"/>
    <property type="match status" value="1"/>
</dbReference>
<dbReference type="InterPro" id="IPR050925">
    <property type="entry name" value="Rhomboid_protease_S54"/>
</dbReference>
<keyword evidence="5 7" id="KW-1133">Transmembrane helix</keyword>
<feature type="transmembrane region" description="Helical" evidence="7">
    <location>
        <begin position="23"/>
        <end position="50"/>
    </location>
</feature>
<dbReference type="GO" id="GO:0006508">
    <property type="term" value="P:proteolysis"/>
    <property type="evidence" value="ECO:0007669"/>
    <property type="project" value="UniProtKB-KW"/>
</dbReference>
<evidence type="ECO:0000256" key="5">
    <source>
        <dbReference type="ARBA" id="ARBA00022989"/>
    </source>
</evidence>
<evidence type="ECO:0000313" key="10">
    <source>
        <dbReference type="Proteomes" id="UP000295215"/>
    </source>
</evidence>